<feature type="transmembrane region" description="Helical" evidence="7">
    <location>
        <begin position="588"/>
        <end position="610"/>
    </location>
</feature>
<evidence type="ECO:0000256" key="6">
    <source>
        <dbReference type="SAM" id="MobiDB-lite"/>
    </source>
</evidence>
<keyword evidence="4 7" id="KW-1133">Transmembrane helix</keyword>
<sequence>MSKETETKPGTSALSRLSSWTNRRPLLALLMWALILVGTVGAMGAIGGDFYDEHTLPGSESQELADLLEEVAPEATDGTIQVVFGAAAGVTSPQVEAQVEGVLAELSGMDGVARVDDPYTFHGSISDDETIGYTTLTLDKPPLDIDKDEVRALVDVVEDATNEEVAFAMGGEPIANSLEAAGGEAEGFGMLAALIILVFMFGSLLAASVPLITAIFAVGTALAVMTLLSHVFTFPTYLVPMMMLVGLGVGIDYALLIFARYRSEILRGRARHIAGDIALNTAGRSVLFAGCVVIVALLGLYSLGISSIQALALGVMLTVAVTMLASVTLLPSLLALFGRRLERRILTRQAKRRQLGKAEPGKRWDAWAGMIERRPWSAMLLVVIMLGLLTVPVFGMRLGFADASADDESMTTYQAHDMLSEGFGPGYTGPLIVVTNGTEADAAQAERSMAALDSTEAVAPAFEVANGVWLSTVVSVDSPHAEATEDLVRQLREDVLAQLSEANDAQYLVGGSTAAAIDFAEVMSDKMPYFLALVVGVSTLLLMIVFRSIWIPVKAAALNLLTIGAALGIVTLVFQNGWFNTAEGPIEAFVPVMIFAIVFGLSMDYEVFLVSRMQEEWKRSGNAIAAVRKGLSTTAGVITAAAAIMMVVFGAFILSPDRMMQQFGLGLAIAIFLDAIVIRCLVMPAIMRLLGQRAWWLPTWLDRALPHVTIEPEPAPQQKEPDLVGATPQNHRT</sequence>
<dbReference type="Gene3D" id="1.20.1640.10">
    <property type="entry name" value="Multidrug efflux transporter AcrB transmembrane domain"/>
    <property type="match status" value="2"/>
</dbReference>
<feature type="transmembrane region" description="Helical" evidence="7">
    <location>
        <begin position="187"/>
        <end position="207"/>
    </location>
</feature>
<dbReference type="KEGG" id="nav:JQS30_09780"/>
<dbReference type="Proteomes" id="UP000662939">
    <property type="component" value="Chromosome"/>
</dbReference>
<dbReference type="InterPro" id="IPR050545">
    <property type="entry name" value="Mycobact_MmpL"/>
</dbReference>
<proteinExistence type="predicted"/>
<evidence type="ECO:0000256" key="3">
    <source>
        <dbReference type="ARBA" id="ARBA00022692"/>
    </source>
</evidence>
<dbReference type="InterPro" id="IPR004869">
    <property type="entry name" value="MMPL_dom"/>
</dbReference>
<dbReference type="GO" id="GO:0005886">
    <property type="term" value="C:plasma membrane"/>
    <property type="evidence" value="ECO:0007669"/>
    <property type="project" value="UniProtKB-SubCell"/>
</dbReference>
<name>A0A895XFK1_9ACTN</name>
<evidence type="ECO:0000256" key="7">
    <source>
        <dbReference type="SAM" id="Phobius"/>
    </source>
</evidence>
<dbReference type="PROSITE" id="PS50156">
    <property type="entry name" value="SSD"/>
    <property type="match status" value="1"/>
</dbReference>
<evidence type="ECO:0000256" key="4">
    <source>
        <dbReference type="ARBA" id="ARBA00022989"/>
    </source>
</evidence>
<feature type="region of interest" description="Disordered" evidence="6">
    <location>
        <begin position="711"/>
        <end position="733"/>
    </location>
</feature>
<keyword evidence="2" id="KW-1003">Cell membrane</keyword>
<reference evidence="9" key="1">
    <citation type="submission" date="2021-02" db="EMBL/GenBank/DDBJ databases">
        <title>Natronoglycomyces albus gen. nov., sp. nov, a haloalkaliphilic actinobacterium from a soda solonchak soil.</title>
        <authorList>
            <person name="Sorokin D.Y."/>
            <person name="Khijniak T.V."/>
            <person name="Zakharycheva A.P."/>
            <person name="Boueva O.V."/>
            <person name="Ariskina E.V."/>
            <person name="Hahnke R.L."/>
            <person name="Bunk B."/>
            <person name="Sproer C."/>
            <person name="Schumann P."/>
            <person name="Evtushenko L.I."/>
            <person name="Kublanov I.V."/>
        </authorList>
    </citation>
    <scope>NUCLEOTIDE SEQUENCE</scope>
    <source>
        <strain evidence="9">DSM 106290</strain>
    </source>
</reference>
<organism evidence="9 10">
    <name type="scientific">Natronoglycomyces albus</name>
    <dbReference type="NCBI Taxonomy" id="2811108"/>
    <lineage>
        <taxon>Bacteria</taxon>
        <taxon>Bacillati</taxon>
        <taxon>Actinomycetota</taxon>
        <taxon>Actinomycetes</taxon>
        <taxon>Glycomycetales</taxon>
        <taxon>Glycomycetaceae</taxon>
        <taxon>Natronoglycomyces</taxon>
    </lineage>
</organism>
<protein>
    <submittedName>
        <fullName evidence="9">MMPL family transporter</fullName>
    </submittedName>
</protein>
<dbReference type="Pfam" id="PF03176">
    <property type="entry name" value="MMPL"/>
    <property type="match status" value="2"/>
</dbReference>
<feature type="domain" description="SSD" evidence="8">
    <location>
        <begin position="211"/>
        <end position="336"/>
    </location>
</feature>
<evidence type="ECO:0000256" key="2">
    <source>
        <dbReference type="ARBA" id="ARBA00022475"/>
    </source>
</evidence>
<dbReference type="PANTHER" id="PTHR33406">
    <property type="entry name" value="MEMBRANE PROTEIN MJ1562-RELATED"/>
    <property type="match status" value="1"/>
</dbReference>
<dbReference type="AlphaFoldDB" id="A0A895XFK1"/>
<feature type="transmembrane region" description="Helical" evidence="7">
    <location>
        <begin position="214"/>
        <end position="232"/>
    </location>
</feature>
<dbReference type="RefSeq" id="WP_213170103.1">
    <property type="nucleotide sequence ID" value="NZ_CP070496.1"/>
</dbReference>
<feature type="transmembrane region" description="Helical" evidence="7">
    <location>
        <begin position="282"/>
        <end position="304"/>
    </location>
</feature>
<gene>
    <name evidence="9" type="ORF">JQS30_09780</name>
</gene>
<evidence type="ECO:0000256" key="1">
    <source>
        <dbReference type="ARBA" id="ARBA00004651"/>
    </source>
</evidence>
<dbReference type="PANTHER" id="PTHR33406:SF13">
    <property type="entry name" value="MEMBRANE PROTEIN YDFJ"/>
    <property type="match status" value="1"/>
</dbReference>
<feature type="transmembrane region" description="Helical" evidence="7">
    <location>
        <begin position="238"/>
        <end position="261"/>
    </location>
</feature>
<dbReference type="InterPro" id="IPR000731">
    <property type="entry name" value="SSD"/>
</dbReference>
<keyword evidence="3 7" id="KW-0812">Transmembrane</keyword>
<evidence type="ECO:0000313" key="10">
    <source>
        <dbReference type="Proteomes" id="UP000662939"/>
    </source>
</evidence>
<comment type="subcellular location">
    <subcellularLocation>
        <location evidence="1">Cell membrane</location>
        <topology evidence="1">Multi-pass membrane protein</topology>
    </subcellularLocation>
</comment>
<evidence type="ECO:0000256" key="5">
    <source>
        <dbReference type="ARBA" id="ARBA00023136"/>
    </source>
</evidence>
<evidence type="ECO:0000313" key="9">
    <source>
        <dbReference type="EMBL" id="QSB04104.1"/>
    </source>
</evidence>
<accession>A0A895XFK1</accession>
<feature type="transmembrane region" description="Helical" evidence="7">
    <location>
        <begin position="26"/>
        <end position="46"/>
    </location>
</feature>
<keyword evidence="5 7" id="KW-0472">Membrane</keyword>
<evidence type="ECO:0000259" key="8">
    <source>
        <dbReference type="PROSITE" id="PS50156"/>
    </source>
</evidence>
<keyword evidence="10" id="KW-1185">Reference proteome</keyword>
<feature type="transmembrane region" description="Helical" evidence="7">
    <location>
        <begin position="660"/>
        <end position="682"/>
    </location>
</feature>
<feature type="transmembrane region" description="Helical" evidence="7">
    <location>
        <begin position="529"/>
        <end position="550"/>
    </location>
</feature>
<dbReference type="SUPFAM" id="SSF82866">
    <property type="entry name" value="Multidrug efflux transporter AcrB transmembrane domain"/>
    <property type="match status" value="2"/>
</dbReference>
<feature type="transmembrane region" description="Helical" evidence="7">
    <location>
        <begin position="631"/>
        <end position="654"/>
    </location>
</feature>
<dbReference type="EMBL" id="CP070496">
    <property type="protein sequence ID" value="QSB04104.1"/>
    <property type="molecule type" value="Genomic_DNA"/>
</dbReference>
<feature type="transmembrane region" description="Helical" evidence="7">
    <location>
        <begin position="378"/>
        <end position="400"/>
    </location>
</feature>
<feature type="transmembrane region" description="Helical" evidence="7">
    <location>
        <begin position="310"/>
        <end position="338"/>
    </location>
</feature>
<feature type="transmembrane region" description="Helical" evidence="7">
    <location>
        <begin position="557"/>
        <end position="576"/>
    </location>
</feature>